<dbReference type="PANTHER" id="PTHR19302">
    <property type="entry name" value="GAMMA TUBULIN COMPLEX PROTEIN"/>
    <property type="match status" value="1"/>
</dbReference>
<feature type="domain" description="Gamma tubulin complex component C-terminal" evidence="6">
    <location>
        <begin position="412"/>
        <end position="648"/>
    </location>
</feature>
<dbReference type="AlphaFoldDB" id="A0AAW1UXA7"/>
<keyword evidence="9" id="KW-1185">Reference proteome</keyword>
<dbReference type="GO" id="GO:0051225">
    <property type="term" value="P:spindle assembly"/>
    <property type="evidence" value="ECO:0007669"/>
    <property type="project" value="TreeGrafter"/>
</dbReference>
<feature type="domain" description="Gamma tubulin complex component protein N-terminal" evidence="7">
    <location>
        <begin position="3"/>
        <end position="250"/>
    </location>
</feature>
<dbReference type="InterPro" id="IPR041470">
    <property type="entry name" value="GCP_N"/>
</dbReference>
<evidence type="ECO:0000256" key="1">
    <source>
        <dbReference type="ARBA" id="ARBA00010337"/>
    </source>
</evidence>
<keyword evidence="4 5" id="KW-0206">Cytoskeleton</keyword>
<dbReference type="InterPro" id="IPR007259">
    <property type="entry name" value="GCP"/>
</dbReference>
<dbReference type="Pfam" id="PF17681">
    <property type="entry name" value="GCP_N_terminal"/>
    <property type="match status" value="1"/>
</dbReference>
<evidence type="ECO:0000256" key="5">
    <source>
        <dbReference type="RuleBase" id="RU363050"/>
    </source>
</evidence>
<keyword evidence="3 5" id="KW-0493">Microtubule</keyword>
<reference evidence="8 9" key="1">
    <citation type="submission" date="2023-03" db="EMBL/GenBank/DDBJ databases">
        <title>Genome insight into feeding habits of ladybird beetles.</title>
        <authorList>
            <person name="Li H.-S."/>
            <person name="Huang Y.-H."/>
            <person name="Pang H."/>
        </authorList>
    </citation>
    <scope>NUCLEOTIDE SEQUENCE [LARGE SCALE GENOMIC DNA]</scope>
    <source>
        <strain evidence="8">SYSU_2023b</strain>
        <tissue evidence="8">Whole body</tissue>
    </source>
</reference>
<evidence type="ECO:0000313" key="9">
    <source>
        <dbReference type="Proteomes" id="UP001431783"/>
    </source>
</evidence>
<dbReference type="EMBL" id="JARQZJ010000092">
    <property type="protein sequence ID" value="KAK9884204.1"/>
    <property type="molecule type" value="Genomic_DNA"/>
</dbReference>
<evidence type="ECO:0000256" key="3">
    <source>
        <dbReference type="ARBA" id="ARBA00022701"/>
    </source>
</evidence>
<keyword evidence="2 5" id="KW-0963">Cytoplasm</keyword>
<dbReference type="GO" id="GO:0000930">
    <property type="term" value="C:gamma-tubulin complex"/>
    <property type="evidence" value="ECO:0007669"/>
    <property type="project" value="TreeGrafter"/>
</dbReference>
<dbReference type="Proteomes" id="UP001431783">
    <property type="component" value="Unassembled WGS sequence"/>
</dbReference>
<accession>A0AAW1UXA7</accession>
<comment type="similarity">
    <text evidence="1 5">Belongs to the TUBGCP family.</text>
</comment>
<evidence type="ECO:0000256" key="2">
    <source>
        <dbReference type="ARBA" id="ARBA00022490"/>
    </source>
</evidence>
<dbReference type="Pfam" id="PF04130">
    <property type="entry name" value="GCP_C_terminal"/>
    <property type="match status" value="1"/>
</dbReference>
<dbReference type="GO" id="GO:0031122">
    <property type="term" value="P:cytoplasmic microtubule organization"/>
    <property type="evidence" value="ECO:0007669"/>
    <property type="project" value="TreeGrafter"/>
</dbReference>
<dbReference type="GO" id="GO:0051011">
    <property type="term" value="F:microtubule minus-end binding"/>
    <property type="evidence" value="ECO:0007669"/>
    <property type="project" value="TreeGrafter"/>
</dbReference>
<evidence type="ECO:0000313" key="8">
    <source>
        <dbReference type="EMBL" id="KAK9884204.1"/>
    </source>
</evidence>
<evidence type="ECO:0000259" key="6">
    <source>
        <dbReference type="Pfam" id="PF04130"/>
    </source>
</evidence>
<dbReference type="GO" id="GO:0007020">
    <property type="term" value="P:microtubule nucleation"/>
    <property type="evidence" value="ECO:0007669"/>
    <property type="project" value="InterPro"/>
</dbReference>
<dbReference type="PANTHER" id="PTHR19302:SF33">
    <property type="entry name" value="GAMMA-TUBULIN COMPLEX COMPONENT 5"/>
    <property type="match status" value="1"/>
</dbReference>
<dbReference type="GO" id="GO:0043015">
    <property type="term" value="F:gamma-tubulin binding"/>
    <property type="evidence" value="ECO:0007669"/>
    <property type="project" value="InterPro"/>
</dbReference>
<name>A0AAW1UXA7_9CUCU</name>
<dbReference type="GO" id="GO:0000278">
    <property type="term" value="P:mitotic cell cycle"/>
    <property type="evidence" value="ECO:0007669"/>
    <property type="project" value="TreeGrafter"/>
</dbReference>
<protein>
    <recommendedName>
        <fullName evidence="5">Gamma-tubulin complex component</fullName>
    </recommendedName>
</protein>
<sequence length="677" mass="79913">MFGMHNSFLFHFKGNDLKIRDNVSISSVRSVTLAAFVEHFLEYIELMEYFRDFLDSFKYCEPSQTYLCYGVAIKRNILYPIYEKLIDVEEIIRKQEETFTLLKLSERLISIFAPLKSLREVHQEVTVSIQDNSALYCSTSLLCNLRSSLKHSITKLEHDLKLTLYLECLYKYFFLIDSWLTRNDFVDINEEFVLVKVTSTQSLEYKTSPFLSTKTSYDVCADIKTEFRMHGIIEIICTKVLQIAKNIRLLFLLRKFDFYTKFEGTLHQELLRRFLIELCKYFKYEGEDVLENLMDFQEIEHQKALVIKYPIINSEKCKQIVEMDKLENLVDTNDSFLMEAFAEFISKEESLKESKPHDMTLFDRISKITTGLFPLRNSLEKIFKDILKDRFSVSGLMVKSALIEDHHLAKILEFLRGLYLFGDSSIYPFFQQFFDEMKFLQHSPWRYMKFSSHLKDMLSEMYPPVCNKCDISLNSAKEHYVDALDLCDSLNINVVMKWPLNIVITEDEIVLYESLFHFIIKLKWAFHTLNSLSCKDISIQRKGVGKVIKNTVKKLEVFKFSLLHCLNFIQHYVIYFCITKCLKQFELDFEKSNDLDSVIKSHRDFVEGVHNMVGFLQSEKDAYNFQSVLHCVKVLNSVWYDLDLAMDERVLDASYNLFKKCKAKLETQVNKIYLMNY</sequence>
<dbReference type="InterPro" id="IPR040457">
    <property type="entry name" value="GCP_C"/>
</dbReference>
<dbReference type="Gene3D" id="1.20.120.1900">
    <property type="entry name" value="Gamma-tubulin complex, C-terminal domain"/>
    <property type="match status" value="1"/>
</dbReference>
<organism evidence="8 9">
    <name type="scientific">Henosepilachna vigintioctopunctata</name>
    <dbReference type="NCBI Taxonomy" id="420089"/>
    <lineage>
        <taxon>Eukaryota</taxon>
        <taxon>Metazoa</taxon>
        <taxon>Ecdysozoa</taxon>
        <taxon>Arthropoda</taxon>
        <taxon>Hexapoda</taxon>
        <taxon>Insecta</taxon>
        <taxon>Pterygota</taxon>
        <taxon>Neoptera</taxon>
        <taxon>Endopterygota</taxon>
        <taxon>Coleoptera</taxon>
        <taxon>Polyphaga</taxon>
        <taxon>Cucujiformia</taxon>
        <taxon>Coccinelloidea</taxon>
        <taxon>Coccinellidae</taxon>
        <taxon>Epilachninae</taxon>
        <taxon>Epilachnini</taxon>
        <taxon>Henosepilachna</taxon>
    </lineage>
</organism>
<dbReference type="GO" id="GO:0005874">
    <property type="term" value="C:microtubule"/>
    <property type="evidence" value="ECO:0007669"/>
    <property type="project" value="UniProtKB-KW"/>
</dbReference>
<evidence type="ECO:0000259" key="7">
    <source>
        <dbReference type="Pfam" id="PF17681"/>
    </source>
</evidence>
<evidence type="ECO:0000256" key="4">
    <source>
        <dbReference type="ARBA" id="ARBA00023212"/>
    </source>
</evidence>
<dbReference type="GO" id="GO:0000922">
    <property type="term" value="C:spindle pole"/>
    <property type="evidence" value="ECO:0007669"/>
    <property type="project" value="InterPro"/>
</dbReference>
<proteinExistence type="inferred from homology"/>
<dbReference type="InterPro" id="IPR042241">
    <property type="entry name" value="GCP_C_sf"/>
</dbReference>
<dbReference type="GO" id="GO:0051321">
    <property type="term" value="P:meiotic cell cycle"/>
    <property type="evidence" value="ECO:0007669"/>
    <property type="project" value="TreeGrafter"/>
</dbReference>
<comment type="subcellular location">
    <subcellularLocation>
        <location evidence="5">Cytoplasm</location>
        <location evidence="5">Cytoskeleton</location>
        <location evidence="5">Microtubule organizing center</location>
    </subcellularLocation>
</comment>
<gene>
    <name evidence="8" type="ORF">WA026_005156</name>
</gene>
<comment type="caution">
    <text evidence="8">The sequence shown here is derived from an EMBL/GenBank/DDBJ whole genome shotgun (WGS) entry which is preliminary data.</text>
</comment>